<dbReference type="AlphaFoldDB" id="A0A225VRV4"/>
<proteinExistence type="predicted"/>
<sequence>MEPTCGVTQSLTPYQKMKQLLAERAATPNTITAVEDLQEFLKHPNSEEKVAIRMKLLWISGHTYQQWQLVRLHLVDADSPESLDDLLSVFYACYDSNHQDIDPALLTVTVWNVDSGSNLLPPPGAVVTIRNYSNLQLYQDAQCQLTARLSQLSWENAPQ</sequence>
<evidence type="ECO:0000313" key="2">
    <source>
        <dbReference type="Proteomes" id="UP000198211"/>
    </source>
</evidence>
<dbReference type="EMBL" id="NBNE01003612">
    <property type="protein sequence ID" value="OWZ07250.1"/>
    <property type="molecule type" value="Genomic_DNA"/>
</dbReference>
<organism evidence="1 2">
    <name type="scientific">Phytophthora megakarya</name>
    <dbReference type="NCBI Taxonomy" id="4795"/>
    <lineage>
        <taxon>Eukaryota</taxon>
        <taxon>Sar</taxon>
        <taxon>Stramenopiles</taxon>
        <taxon>Oomycota</taxon>
        <taxon>Peronosporomycetes</taxon>
        <taxon>Peronosporales</taxon>
        <taxon>Peronosporaceae</taxon>
        <taxon>Phytophthora</taxon>
    </lineage>
</organism>
<reference evidence="2" key="1">
    <citation type="submission" date="2017-03" db="EMBL/GenBank/DDBJ databases">
        <title>Phytopthora megakarya and P. palmivora, two closely related causual agents of cacao black pod achieved similar genome size and gene model numbers by different mechanisms.</title>
        <authorList>
            <person name="Ali S."/>
            <person name="Shao J."/>
            <person name="Larry D.J."/>
            <person name="Kronmiller B."/>
            <person name="Shen D."/>
            <person name="Strem M.D."/>
            <person name="Melnick R.L."/>
            <person name="Guiltinan M.J."/>
            <person name="Tyler B.M."/>
            <person name="Meinhardt L.W."/>
            <person name="Bailey B.A."/>
        </authorList>
    </citation>
    <scope>NUCLEOTIDE SEQUENCE [LARGE SCALE GENOMIC DNA]</scope>
    <source>
        <strain evidence="2">zdho120</strain>
    </source>
</reference>
<gene>
    <name evidence="1" type="ORF">PHMEG_00020380</name>
</gene>
<protein>
    <submittedName>
        <fullName evidence="1">Uncharacterized protein</fullName>
    </submittedName>
</protein>
<dbReference type="Proteomes" id="UP000198211">
    <property type="component" value="Unassembled WGS sequence"/>
</dbReference>
<evidence type="ECO:0000313" key="1">
    <source>
        <dbReference type="EMBL" id="OWZ07250.1"/>
    </source>
</evidence>
<accession>A0A225VRV4</accession>
<dbReference type="OrthoDB" id="124822at2759"/>
<name>A0A225VRV4_9STRA</name>
<keyword evidence="2" id="KW-1185">Reference proteome</keyword>
<comment type="caution">
    <text evidence="1">The sequence shown here is derived from an EMBL/GenBank/DDBJ whole genome shotgun (WGS) entry which is preliminary data.</text>
</comment>